<evidence type="ECO:0000313" key="2">
    <source>
        <dbReference type="Proteomes" id="UP000276133"/>
    </source>
</evidence>
<proteinExistence type="predicted"/>
<dbReference type="AlphaFoldDB" id="A0A3M7R5A4"/>
<sequence length="207" mass="24694">MTRRLFGNNCAIRWFVSDNLGYATQIVENCRIGESVFWLKTGKVSIQNKEVLYYSTMNKARSRDNYEAYFRFFGNHMGSRIFFNIFCLRSLQATRLALISLLDAYYTRLPLDLIKASYFIAHFYFLFEPTRQKNSTQPNEESMLRANFFVRTVFNIKTNSTCSSLFFCLVIKINIKIRIIERERERERAKNIQRYPPRSKRRTFSIL</sequence>
<protein>
    <submittedName>
        <fullName evidence="1">Uncharacterized protein</fullName>
    </submittedName>
</protein>
<comment type="caution">
    <text evidence="1">The sequence shown here is derived from an EMBL/GenBank/DDBJ whole genome shotgun (WGS) entry which is preliminary data.</text>
</comment>
<organism evidence="1 2">
    <name type="scientific">Brachionus plicatilis</name>
    <name type="common">Marine rotifer</name>
    <name type="synonym">Brachionus muelleri</name>
    <dbReference type="NCBI Taxonomy" id="10195"/>
    <lineage>
        <taxon>Eukaryota</taxon>
        <taxon>Metazoa</taxon>
        <taxon>Spiralia</taxon>
        <taxon>Gnathifera</taxon>
        <taxon>Rotifera</taxon>
        <taxon>Eurotatoria</taxon>
        <taxon>Monogononta</taxon>
        <taxon>Pseudotrocha</taxon>
        <taxon>Ploima</taxon>
        <taxon>Brachionidae</taxon>
        <taxon>Brachionus</taxon>
    </lineage>
</organism>
<dbReference type="Proteomes" id="UP000276133">
    <property type="component" value="Unassembled WGS sequence"/>
</dbReference>
<accession>A0A3M7R5A4</accession>
<gene>
    <name evidence="1" type="ORF">BpHYR1_013927</name>
</gene>
<name>A0A3M7R5A4_BRAPC</name>
<evidence type="ECO:0000313" key="1">
    <source>
        <dbReference type="EMBL" id="RNA18415.1"/>
    </source>
</evidence>
<dbReference type="EMBL" id="REGN01004248">
    <property type="protein sequence ID" value="RNA18415.1"/>
    <property type="molecule type" value="Genomic_DNA"/>
</dbReference>
<reference evidence="1 2" key="1">
    <citation type="journal article" date="2018" name="Sci. Rep.">
        <title>Genomic signatures of local adaptation to the degree of environmental predictability in rotifers.</title>
        <authorList>
            <person name="Franch-Gras L."/>
            <person name="Hahn C."/>
            <person name="Garcia-Roger E.M."/>
            <person name="Carmona M.J."/>
            <person name="Serra M."/>
            <person name="Gomez A."/>
        </authorList>
    </citation>
    <scope>NUCLEOTIDE SEQUENCE [LARGE SCALE GENOMIC DNA]</scope>
    <source>
        <strain evidence="1">HYR1</strain>
    </source>
</reference>
<keyword evidence="2" id="KW-1185">Reference proteome</keyword>